<dbReference type="AlphaFoldDB" id="A0A7H8XHW1"/>
<dbReference type="Proteomes" id="UP000509335">
    <property type="component" value="Chromosome"/>
</dbReference>
<dbReference type="EMBL" id="CP058322">
    <property type="protein sequence ID" value="QLD23432.1"/>
    <property type="molecule type" value="Genomic_DNA"/>
</dbReference>
<proteinExistence type="predicted"/>
<accession>A0A7H8XHW1</accession>
<evidence type="ECO:0000313" key="1">
    <source>
        <dbReference type="EMBL" id="QLD23432.1"/>
    </source>
</evidence>
<reference evidence="1 2" key="1">
    <citation type="submission" date="2020-07" db="EMBL/GenBank/DDBJ databases">
        <title>A bifunctional nitrone conjugated secondary metabolite targeting the ribosome.</title>
        <authorList>
            <person name="Limbrick E.M."/>
            <person name="Graf M."/>
            <person name="Derewacz D.K."/>
            <person name="Nguyen F."/>
            <person name="Spraggins J.M."/>
            <person name="Wieland M."/>
            <person name="Ynigez-Gutierrez A.E."/>
            <person name="Reisman B.J."/>
            <person name="Zinshteyn B."/>
            <person name="McCulloch K."/>
            <person name="Iverson T.M."/>
            <person name="Green R."/>
            <person name="Wilson D.N."/>
            <person name="Bachmann B.O."/>
        </authorList>
    </citation>
    <scope>NUCLEOTIDE SEQUENCE [LARGE SCALE GENOMIC DNA]</scope>
    <source>
        <strain evidence="2">aurantiaca</strain>
    </source>
</reference>
<organism evidence="1 2">
    <name type="scientific">Micromonospora carbonacea</name>
    <dbReference type="NCBI Taxonomy" id="47853"/>
    <lineage>
        <taxon>Bacteria</taxon>
        <taxon>Bacillati</taxon>
        <taxon>Actinomycetota</taxon>
        <taxon>Actinomycetes</taxon>
        <taxon>Micromonosporales</taxon>
        <taxon>Micromonosporaceae</taxon>
        <taxon>Micromonospora</taxon>
    </lineage>
</organism>
<protein>
    <submittedName>
        <fullName evidence="1">Uncharacterized protein</fullName>
    </submittedName>
</protein>
<gene>
    <name evidence="1" type="ORF">HXZ27_03705</name>
</gene>
<evidence type="ECO:0000313" key="2">
    <source>
        <dbReference type="Proteomes" id="UP000509335"/>
    </source>
</evidence>
<dbReference type="KEGG" id="mcab:HXZ27_03705"/>
<sequence>MALRIMIGLPTDTPKVHAPFTAQQVAVLRRWQAASIAAHMRCPRHGDVRHESSDLVPELRGWRCAFRTPDYPDLACSYTVDWAYAGMLDENNVRIMEEMSVDVVNVSFDDDSDEPLNVFSDYDLLLSFHDEVDLDWEEIAERSVLDQRRGLVITQSTILEDLLGDVIIQLEKPDDPEARRSETDQWMIGKRLHRVESLLASGASPDADRSFPREELWAAIRRRNDLAHGNITRVIDKAYPRPDGSGKTQRVEWHLIDRRTRRSQLITMAGLRKDVYAAIAAYTSLLRWAIANPGD</sequence>
<name>A0A7H8XHW1_9ACTN</name>